<dbReference type="GO" id="GO:0000724">
    <property type="term" value="P:double-strand break repair via homologous recombination"/>
    <property type="evidence" value="ECO:0007669"/>
    <property type="project" value="TreeGrafter"/>
</dbReference>
<evidence type="ECO:0000256" key="1">
    <source>
        <dbReference type="ARBA" id="ARBA00004123"/>
    </source>
</evidence>
<dbReference type="InterPro" id="IPR014892">
    <property type="entry name" value="RPA_C"/>
</dbReference>
<name>A0A9W8JE39_9AGAR</name>
<keyword evidence="4" id="KW-0539">Nucleus</keyword>
<organism evidence="7 8">
    <name type="scientific">Candolleomyces eurysporus</name>
    <dbReference type="NCBI Taxonomy" id="2828524"/>
    <lineage>
        <taxon>Eukaryota</taxon>
        <taxon>Fungi</taxon>
        <taxon>Dikarya</taxon>
        <taxon>Basidiomycota</taxon>
        <taxon>Agaricomycotina</taxon>
        <taxon>Agaricomycetes</taxon>
        <taxon>Agaricomycetidae</taxon>
        <taxon>Agaricales</taxon>
        <taxon>Agaricineae</taxon>
        <taxon>Psathyrellaceae</taxon>
        <taxon>Candolleomyces</taxon>
    </lineage>
</organism>
<dbReference type="Pfam" id="PF08784">
    <property type="entry name" value="RPA_C"/>
    <property type="match status" value="1"/>
</dbReference>
<reference evidence="7" key="1">
    <citation type="submission" date="2022-06" db="EMBL/GenBank/DDBJ databases">
        <title>Genome Sequence of Candolleomyces eurysporus.</title>
        <authorList>
            <person name="Buettner E."/>
        </authorList>
    </citation>
    <scope>NUCLEOTIDE SEQUENCE</scope>
    <source>
        <strain evidence="7">VTCC 930004</strain>
    </source>
</reference>
<comment type="subcellular location">
    <subcellularLocation>
        <location evidence="1">Nucleus</location>
    </subcellularLocation>
</comment>
<dbReference type="Gene3D" id="1.10.10.10">
    <property type="entry name" value="Winged helix-like DNA-binding domain superfamily/Winged helix DNA-binding domain"/>
    <property type="match status" value="1"/>
</dbReference>
<evidence type="ECO:0008006" key="9">
    <source>
        <dbReference type="Google" id="ProtNLM"/>
    </source>
</evidence>
<dbReference type="AlphaFoldDB" id="A0A9W8JE39"/>
<dbReference type="GO" id="GO:0003697">
    <property type="term" value="F:single-stranded DNA binding"/>
    <property type="evidence" value="ECO:0007669"/>
    <property type="project" value="TreeGrafter"/>
</dbReference>
<keyword evidence="3" id="KW-0238">DNA-binding</keyword>
<dbReference type="GO" id="GO:0035861">
    <property type="term" value="C:site of double-strand break"/>
    <property type="evidence" value="ECO:0007669"/>
    <property type="project" value="TreeGrafter"/>
</dbReference>
<dbReference type="GO" id="GO:0006260">
    <property type="term" value="P:DNA replication"/>
    <property type="evidence" value="ECO:0007669"/>
    <property type="project" value="TreeGrafter"/>
</dbReference>
<dbReference type="InterPro" id="IPR040260">
    <property type="entry name" value="RFA2-like"/>
</dbReference>
<accession>A0A9W8JE39</accession>
<dbReference type="CDD" id="cd04478">
    <property type="entry name" value="RPA2_DBD_D"/>
    <property type="match status" value="1"/>
</dbReference>
<dbReference type="PANTHER" id="PTHR13989:SF16">
    <property type="entry name" value="REPLICATION PROTEIN A2"/>
    <property type="match status" value="1"/>
</dbReference>
<evidence type="ECO:0000256" key="2">
    <source>
        <dbReference type="ARBA" id="ARBA00007815"/>
    </source>
</evidence>
<evidence type="ECO:0000259" key="5">
    <source>
        <dbReference type="Pfam" id="PF01336"/>
    </source>
</evidence>
<dbReference type="Pfam" id="PF01336">
    <property type="entry name" value="tRNA_anti-codon"/>
    <property type="match status" value="1"/>
</dbReference>
<comment type="caution">
    <text evidence="7">The sequence shown here is derived from an EMBL/GenBank/DDBJ whole genome shotgun (WGS) entry which is preliminary data.</text>
</comment>
<dbReference type="OrthoDB" id="25571at2759"/>
<sequence>MSQYNDSYYSGGGGGGGFMGGSPFSQAGSPGARVTVVAQVLQITPQATNCVYILDDGTGRIEARHWVDNASETNAQKWAGLKENMYVRVTGGLKSFGSKRYINALHVRPVTDSYEVFFHQLEAITVTLTIERGAPTGAIQPKNKDVVMSDISAYSAPSTSRLPSDQYSHLPKLSQAICQFMSGHPSTAEGVHVSAIARAVGGLGVDATKISEALDVLMDDGLVYTTTDDSHFALAS</sequence>
<dbReference type="InterPro" id="IPR036390">
    <property type="entry name" value="WH_DNA-bd_sf"/>
</dbReference>
<dbReference type="InterPro" id="IPR036388">
    <property type="entry name" value="WH-like_DNA-bd_sf"/>
</dbReference>
<dbReference type="PANTHER" id="PTHR13989">
    <property type="entry name" value="REPLICATION PROTEIN A-RELATED"/>
    <property type="match status" value="1"/>
</dbReference>
<keyword evidence="8" id="KW-1185">Reference proteome</keyword>
<dbReference type="InterPro" id="IPR004365">
    <property type="entry name" value="NA-bd_OB_tRNA"/>
</dbReference>
<dbReference type="SUPFAM" id="SSF50249">
    <property type="entry name" value="Nucleic acid-binding proteins"/>
    <property type="match status" value="1"/>
</dbReference>
<dbReference type="SUPFAM" id="SSF46785">
    <property type="entry name" value="Winged helix' DNA-binding domain"/>
    <property type="match status" value="1"/>
</dbReference>
<evidence type="ECO:0000313" key="7">
    <source>
        <dbReference type="EMBL" id="KAJ2932907.1"/>
    </source>
</evidence>
<evidence type="ECO:0000256" key="3">
    <source>
        <dbReference type="ARBA" id="ARBA00023125"/>
    </source>
</evidence>
<protein>
    <recommendedName>
        <fullName evidence="9">Replication protein A, subunit RPA32</fullName>
    </recommendedName>
</protein>
<feature type="domain" description="Replication protein A C-terminal" evidence="6">
    <location>
        <begin position="137"/>
        <end position="229"/>
    </location>
</feature>
<dbReference type="GO" id="GO:0005662">
    <property type="term" value="C:DNA replication factor A complex"/>
    <property type="evidence" value="ECO:0007669"/>
    <property type="project" value="TreeGrafter"/>
</dbReference>
<dbReference type="GO" id="GO:0006289">
    <property type="term" value="P:nucleotide-excision repair"/>
    <property type="evidence" value="ECO:0007669"/>
    <property type="project" value="TreeGrafter"/>
</dbReference>
<dbReference type="EMBL" id="JANBPK010000756">
    <property type="protein sequence ID" value="KAJ2932907.1"/>
    <property type="molecule type" value="Genomic_DNA"/>
</dbReference>
<comment type="similarity">
    <text evidence="2">Belongs to the replication factor A protein 2 family.</text>
</comment>
<dbReference type="Gene3D" id="2.40.50.140">
    <property type="entry name" value="Nucleic acid-binding proteins"/>
    <property type="match status" value="1"/>
</dbReference>
<gene>
    <name evidence="7" type="ORF">H1R20_g4213</name>
</gene>
<feature type="domain" description="OB" evidence="5">
    <location>
        <begin position="34"/>
        <end position="109"/>
    </location>
</feature>
<evidence type="ECO:0000256" key="4">
    <source>
        <dbReference type="ARBA" id="ARBA00023242"/>
    </source>
</evidence>
<dbReference type="GO" id="GO:0000781">
    <property type="term" value="C:chromosome, telomeric region"/>
    <property type="evidence" value="ECO:0007669"/>
    <property type="project" value="TreeGrafter"/>
</dbReference>
<dbReference type="InterPro" id="IPR012340">
    <property type="entry name" value="NA-bd_OB-fold"/>
</dbReference>
<proteinExistence type="inferred from homology"/>
<evidence type="ECO:0000259" key="6">
    <source>
        <dbReference type="Pfam" id="PF08784"/>
    </source>
</evidence>
<dbReference type="Proteomes" id="UP001140091">
    <property type="component" value="Unassembled WGS sequence"/>
</dbReference>
<evidence type="ECO:0000313" key="8">
    <source>
        <dbReference type="Proteomes" id="UP001140091"/>
    </source>
</evidence>
<feature type="non-terminal residue" evidence="7">
    <location>
        <position position="1"/>
    </location>
</feature>